<dbReference type="AlphaFoldDB" id="A0A6G1H6E0"/>
<keyword evidence="3" id="KW-1185">Reference proteome</keyword>
<dbReference type="Proteomes" id="UP000800041">
    <property type="component" value="Unassembled WGS sequence"/>
</dbReference>
<organism evidence="2 3">
    <name type="scientific">Aulographum hederae CBS 113979</name>
    <dbReference type="NCBI Taxonomy" id="1176131"/>
    <lineage>
        <taxon>Eukaryota</taxon>
        <taxon>Fungi</taxon>
        <taxon>Dikarya</taxon>
        <taxon>Ascomycota</taxon>
        <taxon>Pezizomycotina</taxon>
        <taxon>Dothideomycetes</taxon>
        <taxon>Pleosporomycetidae</taxon>
        <taxon>Aulographales</taxon>
        <taxon>Aulographaceae</taxon>
    </lineage>
</organism>
<evidence type="ECO:0000256" key="1">
    <source>
        <dbReference type="SAM" id="MobiDB-lite"/>
    </source>
</evidence>
<reference evidence="2" key="1">
    <citation type="journal article" date="2020" name="Stud. Mycol.">
        <title>101 Dothideomycetes genomes: a test case for predicting lifestyles and emergence of pathogens.</title>
        <authorList>
            <person name="Haridas S."/>
            <person name="Albert R."/>
            <person name="Binder M."/>
            <person name="Bloem J."/>
            <person name="Labutti K."/>
            <person name="Salamov A."/>
            <person name="Andreopoulos B."/>
            <person name="Baker S."/>
            <person name="Barry K."/>
            <person name="Bills G."/>
            <person name="Bluhm B."/>
            <person name="Cannon C."/>
            <person name="Castanera R."/>
            <person name="Culley D."/>
            <person name="Daum C."/>
            <person name="Ezra D."/>
            <person name="Gonzalez J."/>
            <person name="Henrissat B."/>
            <person name="Kuo A."/>
            <person name="Liang C."/>
            <person name="Lipzen A."/>
            <person name="Lutzoni F."/>
            <person name="Magnuson J."/>
            <person name="Mondo S."/>
            <person name="Nolan M."/>
            <person name="Ohm R."/>
            <person name="Pangilinan J."/>
            <person name="Park H.-J."/>
            <person name="Ramirez L."/>
            <person name="Alfaro M."/>
            <person name="Sun H."/>
            <person name="Tritt A."/>
            <person name="Yoshinaga Y."/>
            <person name="Zwiers L.-H."/>
            <person name="Turgeon B."/>
            <person name="Goodwin S."/>
            <person name="Spatafora J."/>
            <person name="Crous P."/>
            <person name="Grigoriev I."/>
        </authorList>
    </citation>
    <scope>NUCLEOTIDE SEQUENCE</scope>
    <source>
        <strain evidence="2">CBS 113979</strain>
    </source>
</reference>
<evidence type="ECO:0000313" key="3">
    <source>
        <dbReference type="Proteomes" id="UP000800041"/>
    </source>
</evidence>
<protein>
    <submittedName>
        <fullName evidence="2">Uncharacterized protein</fullName>
    </submittedName>
</protein>
<gene>
    <name evidence="2" type="ORF">K402DRAFT_402793</name>
</gene>
<name>A0A6G1H6E0_9PEZI</name>
<dbReference type="EMBL" id="ML977148">
    <property type="protein sequence ID" value="KAF1988617.1"/>
    <property type="molecule type" value="Genomic_DNA"/>
</dbReference>
<feature type="region of interest" description="Disordered" evidence="1">
    <location>
        <begin position="1"/>
        <end position="40"/>
    </location>
</feature>
<accession>A0A6G1H6E0</accession>
<proteinExistence type="predicted"/>
<evidence type="ECO:0000313" key="2">
    <source>
        <dbReference type="EMBL" id="KAF1988617.1"/>
    </source>
</evidence>
<sequence>MIVRTSHVGLRGSHGRKLDDAEGGLSKTGGKHTSGWKAESDCPAWPSYLPSSGRSRSLLSVRNPSGRAACTAAGVWFGEAGCGYMPESIDQLLRSKPPLLEKCERNTLPCHVVGDASNEAKSPRLGQHETRTQESPLFINPTQPPPLVQKHTDSMYARQAFSGRSICGTPLSRPDLWDRLKETAIMRRRQREMVIRGDERRSFHR</sequence>